<evidence type="ECO:0000313" key="10">
    <source>
        <dbReference type="EMBL" id="NYI81324.1"/>
    </source>
</evidence>
<evidence type="ECO:0000256" key="5">
    <source>
        <dbReference type="PROSITE-ProRule" id="PRU01248"/>
    </source>
</evidence>
<dbReference type="EMBL" id="JACBZR010000001">
    <property type="protein sequence ID" value="NYI80879.1"/>
    <property type="molecule type" value="Genomic_DNA"/>
</dbReference>
<dbReference type="Pfam" id="PF02899">
    <property type="entry name" value="Phage_int_SAM_1"/>
    <property type="match status" value="1"/>
</dbReference>
<evidence type="ECO:0000256" key="1">
    <source>
        <dbReference type="ARBA" id="ARBA00008857"/>
    </source>
</evidence>
<keyword evidence="2" id="KW-0229">DNA integration</keyword>
<dbReference type="InterPro" id="IPR058717">
    <property type="entry name" value="Phage_L5_Integrase_N"/>
</dbReference>
<evidence type="ECO:0000256" key="2">
    <source>
        <dbReference type="ARBA" id="ARBA00022908"/>
    </source>
</evidence>
<dbReference type="GO" id="GO:0003677">
    <property type="term" value="F:DNA binding"/>
    <property type="evidence" value="ECO:0007669"/>
    <property type="project" value="UniProtKB-UniRule"/>
</dbReference>
<comment type="similarity">
    <text evidence="1">Belongs to the 'phage' integrase family.</text>
</comment>
<dbReference type="Pfam" id="PF26003">
    <property type="entry name" value="Integrase_N_phage"/>
    <property type="match status" value="1"/>
</dbReference>
<dbReference type="InterPro" id="IPR004107">
    <property type="entry name" value="Integrase_SAM-like_N"/>
</dbReference>
<sequence>MNVRKMTNGRWQARLKQGRVDIGTKMFDTRREAVDWLTRERAALAGGFDRRAGQITVRKALPMWLDERKATVAPKTYTADAALPRLTPPALSALQIGSVTEREVSRALVALRRRGLAEKSVKRYRASLSSFFAWAVRERMVQHNPVTPTRVPKASEVATEMHPFSETELETFVLDAAHLASRDSVSLIRAAERTRDLARLSDILLVAGWTGLRWSELREVRVSDVVFDPMPGIYVRRAAPEGGEAKTTKSGKSRFVPLADRILPTVKDLIAGRTTRDLVFVTATGHRLHASAVKRAVDWELISHGRRIHDLRHTAACLWLAKGVPATTVQAWMGHASIATTNIYLHHLGTVADEAGLARLNGSGGIRGESAE</sequence>
<dbReference type="Gene3D" id="1.10.443.10">
    <property type="entry name" value="Intergrase catalytic core"/>
    <property type="match status" value="1"/>
</dbReference>
<dbReference type="PANTHER" id="PTHR30349:SF64">
    <property type="entry name" value="PROPHAGE INTEGRASE INTD-RELATED"/>
    <property type="match status" value="1"/>
</dbReference>
<dbReference type="InterPro" id="IPR011010">
    <property type="entry name" value="DNA_brk_join_enz"/>
</dbReference>
<evidence type="ECO:0000313" key="9">
    <source>
        <dbReference type="EMBL" id="NYI81287.1"/>
    </source>
</evidence>
<keyword evidence="4" id="KW-0233">DNA recombination</keyword>
<dbReference type="AlphaFoldDB" id="A0A7Z0DU40"/>
<dbReference type="EMBL" id="JACBZR010000003">
    <property type="protein sequence ID" value="NYI81361.1"/>
    <property type="molecule type" value="Genomic_DNA"/>
</dbReference>
<dbReference type="CDD" id="cd01189">
    <property type="entry name" value="INT_ICEBs1_C_like"/>
    <property type="match status" value="1"/>
</dbReference>
<reference evidence="12 13" key="1">
    <citation type="submission" date="2020-07" db="EMBL/GenBank/DDBJ databases">
        <title>Sequencing the genomes of 1000 actinobacteria strains.</title>
        <authorList>
            <person name="Klenk H.-P."/>
        </authorList>
    </citation>
    <scope>NUCLEOTIDE SEQUENCE [LARGE SCALE GENOMIC DNA]</scope>
    <source>
        <strain evidence="12 13">DSM 26487</strain>
    </source>
</reference>
<dbReference type="InterPro" id="IPR050090">
    <property type="entry name" value="Tyrosine_recombinase_XerCD"/>
</dbReference>
<organism evidence="12 13">
    <name type="scientific">Nocardioides panzhihuensis</name>
    <dbReference type="NCBI Taxonomy" id="860243"/>
    <lineage>
        <taxon>Bacteria</taxon>
        <taxon>Bacillati</taxon>
        <taxon>Actinomycetota</taxon>
        <taxon>Actinomycetes</taxon>
        <taxon>Propionibacteriales</taxon>
        <taxon>Nocardioidaceae</taxon>
        <taxon>Nocardioides</taxon>
    </lineage>
</organism>
<evidence type="ECO:0000256" key="4">
    <source>
        <dbReference type="ARBA" id="ARBA00023172"/>
    </source>
</evidence>
<accession>A0A7Z0DU40</accession>
<dbReference type="Pfam" id="PF00589">
    <property type="entry name" value="Phage_integrase"/>
    <property type="match status" value="1"/>
</dbReference>
<dbReference type="SUPFAM" id="SSF56349">
    <property type="entry name" value="DNA breaking-rejoining enzymes"/>
    <property type="match status" value="1"/>
</dbReference>
<evidence type="ECO:0000313" key="13">
    <source>
        <dbReference type="Proteomes" id="UP000564496"/>
    </source>
</evidence>
<dbReference type="EMBL" id="JACBZR010000003">
    <property type="protein sequence ID" value="NYI81324.1"/>
    <property type="molecule type" value="Genomic_DNA"/>
</dbReference>
<dbReference type="InterPro" id="IPR044068">
    <property type="entry name" value="CB"/>
</dbReference>
<dbReference type="InterPro" id="IPR013762">
    <property type="entry name" value="Integrase-like_cat_sf"/>
</dbReference>
<dbReference type="InterPro" id="IPR002104">
    <property type="entry name" value="Integrase_catalytic"/>
</dbReference>
<feature type="domain" description="Tyr recombinase" evidence="6">
    <location>
        <begin position="174"/>
        <end position="359"/>
    </location>
</feature>
<keyword evidence="13" id="KW-1185">Reference proteome</keyword>
<dbReference type="PROSITE" id="PS51898">
    <property type="entry name" value="TYR_RECOMBINASE"/>
    <property type="match status" value="1"/>
</dbReference>
<dbReference type="EMBL" id="JACBZR010000003">
    <property type="protein sequence ID" value="NYI81342.1"/>
    <property type="molecule type" value="Genomic_DNA"/>
</dbReference>
<proteinExistence type="inferred from homology"/>
<name>A0A7Z0DU40_9ACTN</name>
<feature type="domain" description="Core-binding (CB)" evidence="7">
    <location>
        <begin position="55"/>
        <end position="136"/>
    </location>
</feature>
<dbReference type="InterPro" id="IPR010998">
    <property type="entry name" value="Integrase_recombinase_N"/>
</dbReference>
<evidence type="ECO:0000313" key="8">
    <source>
        <dbReference type="EMBL" id="NYI80879.1"/>
    </source>
</evidence>
<evidence type="ECO:0000313" key="12">
    <source>
        <dbReference type="EMBL" id="NYI81361.1"/>
    </source>
</evidence>
<keyword evidence="3 5" id="KW-0238">DNA-binding</keyword>
<protein>
    <submittedName>
        <fullName evidence="12">Integrase</fullName>
    </submittedName>
</protein>
<dbReference type="Gene3D" id="1.10.150.130">
    <property type="match status" value="1"/>
</dbReference>
<evidence type="ECO:0000313" key="11">
    <source>
        <dbReference type="EMBL" id="NYI81342.1"/>
    </source>
</evidence>
<dbReference type="PANTHER" id="PTHR30349">
    <property type="entry name" value="PHAGE INTEGRASE-RELATED"/>
    <property type="match status" value="1"/>
</dbReference>
<dbReference type="PROSITE" id="PS51900">
    <property type="entry name" value="CB"/>
    <property type="match status" value="1"/>
</dbReference>
<gene>
    <name evidence="8" type="ORF">BJ988_005527</name>
    <name evidence="9" type="ORF">BJ988_005995</name>
    <name evidence="10" type="ORF">BJ988_006032</name>
    <name evidence="11" type="ORF">BJ988_006050</name>
    <name evidence="12" type="ORF">BJ988_006069</name>
</gene>
<dbReference type="EMBL" id="JACBZR010000003">
    <property type="protein sequence ID" value="NYI81287.1"/>
    <property type="molecule type" value="Genomic_DNA"/>
</dbReference>
<dbReference type="GO" id="GO:0006310">
    <property type="term" value="P:DNA recombination"/>
    <property type="evidence" value="ECO:0007669"/>
    <property type="project" value="UniProtKB-KW"/>
</dbReference>
<dbReference type="RefSeq" id="WP_343051811.1">
    <property type="nucleotide sequence ID" value="NZ_JACBZR010000001.1"/>
</dbReference>
<dbReference type="Proteomes" id="UP000564496">
    <property type="component" value="Unassembled WGS sequence"/>
</dbReference>
<evidence type="ECO:0000256" key="3">
    <source>
        <dbReference type="ARBA" id="ARBA00023125"/>
    </source>
</evidence>
<dbReference type="GO" id="GO:0015074">
    <property type="term" value="P:DNA integration"/>
    <property type="evidence" value="ECO:0007669"/>
    <property type="project" value="UniProtKB-KW"/>
</dbReference>
<comment type="caution">
    <text evidence="12">The sequence shown here is derived from an EMBL/GenBank/DDBJ whole genome shotgun (WGS) entry which is preliminary data.</text>
</comment>
<evidence type="ECO:0000259" key="6">
    <source>
        <dbReference type="PROSITE" id="PS51898"/>
    </source>
</evidence>
<evidence type="ECO:0000259" key="7">
    <source>
        <dbReference type="PROSITE" id="PS51900"/>
    </source>
</evidence>